<evidence type="ECO:0000313" key="2">
    <source>
        <dbReference type="Proteomes" id="UP000315295"/>
    </source>
</evidence>
<evidence type="ECO:0000313" key="1">
    <source>
        <dbReference type="EMBL" id="TQE14369.1"/>
    </source>
</evidence>
<gene>
    <name evidence="1" type="ORF">C1H46_000288</name>
</gene>
<sequence>MRVYNSNINYYVWAPANCDWLARYVCFLEERIAKKMNIIGGPRMELGLEFVLE</sequence>
<keyword evidence="2" id="KW-1185">Reference proteome</keyword>
<dbReference type="EMBL" id="VIEB01000005">
    <property type="protein sequence ID" value="TQE14369.1"/>
    <property type="molecule type" value="Genomic_DNA"/>
</dbReference>
<comment type="caution">
    <text evidence="1">The sequence shown here is derived from an EMBL/GenBank/DDBJ whole genome shotgun (WGS) entry which is preliminary data.</text>
</comment>
<accession>A0A540NTM6</accession>
<organism evidence="1 2">
    <name type="scientific">Malus baccata</name>
    <name type="common">Siberian crab apple</name>
    <name type="synonym">Pyrus baccata</name>
    <dbReference type="NCBI Taxonomy" id="106549"/>
    <lineage>
        <taxon>Eukaryota</taxon>
        <taxon>Viridiplantae</taxon>
        <taxon>Streptophyta</taxon>
        <taxon>Embryophyta</taxon>
        <taxon>Tracheophyta</taxon>
        <taxon>Spermatophyta</taxon>
        <taxon>Magnoliopsida</taxon>
        <taxon>eudicotyledons</taxon>
        <taxon>Gunneridae</taxon>
        <taxon>Pentapetalae</taxon>
        <taxon>rosids</taxon>
        <taxon>fabids</taxon>
        <taxon>Rosales</taxon>
        <taxon>Rosaceae</taxon>
        <taxon>Amygdaloideae</taxon>
        <taxon>Maleae</taxon>
        <taxon>Malus</taxon>
    </lineage>
</organism>
<proteinExistence type="predicted"/>
<dbReference type="AlphaFoldDB" id="A0A540NTM6"/>
<name>A0A540NTM6_MALBA</name>
<protein>
    <submittedName>
        <fullName evidence="1">Uncharacterized protein</fullName>
    </submittedName>
</protein>
<reference evidence="1 2" key="1">
    <citation type="journal article" date="2019" name="G3 (Bethesda)">
        <title>Sequencing of a Wild Apple (Malus baccata) Genome Unravels the Differences Between Cultivated and Wild Apple Species Regarding Disease Resistance and Cold Tolerance.</title>
        <authorList>
            <person name="Chen X."/>
        </authorList>
    </citation>
    <scope>NUCLEOTIDE SEQUENCE [LARGE SCALE GENOMIC DNA]</scope>
    <source>
        <strain evidence="2">cv. Shandingzi</strain>
        <tissue evidence="1">Leaves</tissue>
    </source>
</reference>
<dbReference type="Proteomes" id="UP000315295">
    <property type="component" value="Unassembled WGS sequence"/>
</dbReference>